<sequence>MSTEPFDVAAQRYRTELFAYCYRMLGSPHDADDAVQETYLRAWRGYDGFQGRASLRTWLYRIATHTCLRAIERRAHRAYPSGLGGPVTDPTGPLPSRRAEIAWVEPVSDTELDPAEVATARHTLRLAFIAALQHLPGRQRAVLILREVLMFHADEVADLLGTTTAAVNSALQRARAQLAKTAPHGYDLAEPEDARRRTLLDRYATAFTHADIEALVQILAEDAVFEMPPAPSWFRGRADIAAFLRTRLTEPDGRYLAPTAANGQPAFGLYTRGHGGVHRAHALQLLTVGPAGIARIDMIHDPTLFPRVGLPHLAPVDITANPVPAQEKSTSCIS</sequence>
<dbReference type="InterPro" id="IPR014284">
    <property type="entry name" value="RNA_pol_sigma-70_dom"/>
</dbReference>
<dbReference type="PANTHER" id="PTHR43133:SF65">
    <property type="entry name" value="ECF RNA POLYMERASE SIGMA FACTOR SIGG"/>
    <property type="match status" value="1"/>
</dbReference>
<feature type="domain" description="SnoaL-like" evidence="9">
    <location>
        <begin position="201"/>
        <end position="252"/>
    </location>
</feature>
<evidence type="ECO:0000259" key="8">
    <source>
        <dbReference type="Pfam" id="PF08281"/>
    </source>
</evidence>
<keyword evidence="6" id="KW-0804">Transcription</keyword>
<accession>A0ABW6RQY4</accession>
<proteinExistence type="inferred from homology"/>
<dbReference type="InterPro" id="IPR036388">
    <property type="entry name" value="WH-like_DNA-bd_sf"/>
</dbReference>
<dbReference type="SUPFAM" id="SSF88659">
    <property type="entry name" value="Sigma3 and sigma4 domains of RNA polymerase sigma factors"/>
    <property type="match status" value="1"/>
</dbReference>
<dbReference type="CDD" id="cd06171">
    <property type="entry name" value="Sigma70_r4"/>
    <property type="match status" value="1"/>
</dbReference>
<dbReference type="SUPFAM" id="SSF88946">
    <property type="entry name" value="Sigma2 domain of RNA polymerase sigma factors"/>
    <property type="match status" value="1"/>
</dbReference>
<evidence type="ECO:0000256" key="3">
    <source>
        <dbReference type="ARBA" id="ARBA00023015"/>
    </source>
</evidence>
<comment type="subunit">
    <text evidence="2">Interacts transiently with the RNA polymerase catalytic core formed by RpoA, RpoB, RpoC and RpoZ (2 alpha, 1 beta, 1 beta' and 1 omega subunit) to form the RNA polymerase holoenzyme that can initiate transcription.</text>
</comment>
<dbReference type="EMBL" id="JBIAQY010000001">
    <property type="protein sequence ID" value="MFF3566402.1"/>
    <property type="molecule type" value="Genomic_DNA"/>
</dbReference>
<dbReference type="InterPro" id="IPR013249">
    <property type="entry name" value="RNA_pol_sigma70_r4_t2"/>
</dbReference>
<dbReference type="Gene3D" id="3.10.450.50">
    <property type="match status" value="1"/>
</dbReference>
<protein>
    <submittedName>
        <fullName evidence="10">Sigma-70 family RNA polymerase sigma factor</fullName>
    </submittedName>
</protein>
<dbReference type="NCBIfam" id="NF006089">
    <property type="entry name" value="PRK08241.1"/>
    <property type="match status" value="1"/>
</dbReference>
<feature type="domain" description="RNA polymerase sigma factor 70 region 4 type 2" evidence="8">
    <location>
        <begin position="126"/>
        <end position="178"/>
    </location>
</feature>
<keyword evidence="5" id="KW-0238">DNA-binding</keyword>
<keyword evidence="3" id="KW-0805">Transcription regulation</keyword>
<evidence type="ECO:0000256" key="5">
    <source>
        <dbReference type="ARBA" id="ARBA00023125"/>
    </source>
</evidence>
<evidence type="ECO:0000256" key="2">
    <source>
        <dbReference type="ARBA" id="ARBA00011344"/>
    </source>
</evidence>
<name>A0ABW6RQY4_9NOCA</name>
<comment type="caution">
    <text evidence="10">The sequence shown here is derived from an EMBL/GenBank/DDBJ whole genome shotgun (WGS) entry which is preliminary data.</text>
</comment>
<keyword evidence="4" id="KW-0731">Sigma factor</keyword>
<dbReference type="NCBIfam" id="TIGR02937">
    <property type="entry name" value="sigma70-ECF"/>
    <property type="match status" value="1"/>
</dbReference>
<dbReference type="Pfam" id="PF08281">
    <property type="entry name" value="Sigma70_r4_2"/>
    <property type="match status" value="1"/>
</dbReference>
<dbReference type="SUPFAM" id="SSF54427">
    <property type="entry name" value="NTF2-like"/>
    <property type="match status" value="1"/>
</dbReference>
<dbReference type="InterPro" id="IPR007627">
    <property type="entry name" value="RNA_pol_sigma70_r2"/>
</dbReference>
<dbReference type="InterPro" id="IPR039425">
    <property type="entry name" value="RNA_pol_sigma-70-like"/>
</dbReference>
<evidence type="ECO:0000256" key="6">
    <source>
        <dbReference type="ARBA" id="ARBA00023163"/>
    </source>
</evidence>
<keyword evidence="11" id="KW-1185">Reference proteome</keyword>
<feature type="domain" description="RNA polymerase sigma-70 region 2" evidence="7">
    <location>
        <begin position="11"/>
        <end position="75"/>
    </location>
</feature>
<comment type="similarity">
    <text evidence="1">Belongs to the sigma-70 factor family. ECF subfamily.</text>
</comment>
<dbReference type="RefSeq" id="WP_051193629.1">
    <property type="nucleotide sequence ID" value="NZ_JBIAQY010000001.1"/>
</dbReference>
<dbReference type="Proteomes" id="UP001601992">
    <property type="component" value="Unassembled WGS sequence"/>
</dbReference>
<reference evidence="10 11" key="1">
    <citation type="submission" date="2024-10" db="EMBL/GenBank/DDBJ databases">
        <title>The Natural Products Discovery Center: Release of the First 8490 Sequenced Strains for Exploring Actinobacteria Biosynthetic Diversity.</title>
        <authorList>
            <person name="Kalkreuter E."/>
            <person name="Kautsar S.A."/>
            <person name="Yang D."/>
            <person name="Bader C.D."/>
            <person name="Teijaro C.N."/>
            <person name="Fluegel L."/>
            <person name="Davis C.M."/>
            <person name="Simpson J.R."/>
            <person name="Lauterbach L."/>
            <person name="Steele A.D."/>
            <person name="Gui C."/>
            <person name="Meng S."/>
            <person name="Li G."/>
            <person name="Viehrig K."/>
            <person name="Ye F."/>
            <person name="Su P."/>
            <person name="Kiefer A.F."/>
            <person name="Nichols A."/>
            <person name="Cepeda A.J."/>
            <person name="Yan W."/>
            <person name="Fan B."/>
            <person name="Jiang Y."/>
            <person name="Adhikari A."/>
            <person name="Zheng C.-J."/>
            <person name="Schuster L."/>
            <person name="Cowan T.M."/>
            <person name="Smanski M.J."/>
            <person name="Chevrette M.G."/>
            <person name="De Carvalho L.P.S."/>
            <person name="Shen B."/>
        </authorList>
    </citation>
    <scope>NUCLEOTIDE SEQUENCE [LARGE SCALE GENOMIC DNA]</scope>
    <source>
        <strain evidence="10 11">NPDC002593</strain>
    </source>
</reference>
<dbReference type="InterPro" id="IPR013324">
    <property type="entry name" value="RNA_pol_sigma_r3/r4-like"/>
</dbReference>
<dbReference type="Gene3D" id="1.10.10.10">
    <property type="entry name" value="Winged helix-like DNA-binding domain superfamily/Winged helix DNA-binding domain"/>
    <property type="match status" value="1"/>
</dbReference>
<gene>
    <name evidence="10" type="ORF">ACFYXQ_01315</name>
</gene>
<dbReference type="NCBIfam" id="TIGR02960">
    <property type="entry name" value="SigX5"/>
    <property type="match status" value="1"/>
</dbReference>
<dbReference type="Gene3D" id="1.10.1740.10">
    <property type="match status" value="1"/>
</dbReference>
<organism evidence="10 11">
    <name type="scientific">Nocardia jiangxiensis</name>
    <dbReference type="NCBI Taxonomy" id="282685"/>
    <lineage>
        <taxon>Bacteria</taxon>
        <taxon>Bacillati</taxon>
        <taxon>Actinomycetota</taxon>
        <taxon>Actinomycetes</taxon>
        <taxon>Mycobacteriales</taxon>
        <taxon>Nocardiaceae</taxon>
        <taxon>Nocardia</taxon>
    </lineage>
</organism>
<evidence type="ECO:0000313" key="11">
    <source>
        <dbReference type="Proteomes" id="UP001601992"/>
    </source>
</evidence>
<evidence type="ECO:0000259" key="9">
    <source>
        <dbReference type="Pfam" id="PF12680"/>
    </source>
</evidence>
<evidence type="ECO:0000313" key="10">
    <source>
        <dbReference type="EMBL" id="MFF3566402.1"/>
    </source>
</evidence>
<dbReference type="Pfam" id="PF04542">
    <property type="entry name" value="Sigma70_r2"/>
    <property type="match status" value="1"/>
</dbReference>
<dbReference type="PANTHER" id="PTHR43133">
    <property type="entry name" value="RNA POLYMERASE ECF-TYPE SIGMA FACTO"/>
    <property type="match status" value="1"/>
</dbReference>
<dbReference type="InterPro" id="IPR032710">
    <property type="entry name" value="NTF2-like_dom_sf"/>
</dbReference>
<dbReference type="InterPro" id="IPR014305">
    <property type="entry name" value="RNA_pol_sigma-G_actinobac"/>
</dbReference>
<evidence type="ECO:0000256" key="4">
    <source>
        <dbReference type="ARBA" id="ARBA00023082"/>
    </source>
</evidence>
<evidence type="ECO:0000256" key="1">
    <source>
        <dbReference type="ARBA" id="ARBA00010641"/>
    </source>
</evidence>
<evidence type="ECO:0000259" key="7">
    <source>
        <dbReference type="Pfam" id="PF04542"/>
    </source>
</evidence>
<dbReference type="Pfam" id="PF12680">
    <property type="entry name" value="SnoaL_2"/>
    <property type="match status" value="1"/>
</dbReference>
<dbReference type="InterPro" id="IPR013325">
    <property type="entry name" value="RNA_pol_sigma_r2"/>
</dbReference>
<dbReference type="InterPro" id="IPR037401">
    <property type="entry name" value="SnoaL-like"/>
</dbReference>